<dbReference type="InterPro" id="IPR036380">
    <property type="entry name" value="Isochorismatase-like_sf"/>
</dbReference>
<dbReference type="CDD" id="cd00431">
    <property type="entry name" value="cysteine_hydrolases"/>
    <property type="match status" value="1"/>
</dbReference>
<reference evidence="3" key="1">
    <citation type="journal article" date="2021" name="PeerJ">
        <title>Extensive microbial diversity within the chicken gut microbiome revealed by metagenomics and culture.</title>
        <authorList>
            <person name="Gilroy R."/>
            <person name="Ravi A."/>
            <person name="Getino M."/>
            <person name="Pursley I."/>
            <person name="Horton D.L."/>
            <person name="Alikhan N.F."/>
            <person name="Baker D."/>
            <person name="Gharbi K."/>
            <person name="Hall N."/>
            <person name="Watson M."/>
            <person name="Adriaenssens E.M."/>
            <person name="Foster-Nyarko E."/>
            <person name="Jarju S."/>
            <person name="Secka A."/>
            <person name="Antonio M."/>
            <person name="Oren A."/>
            <person name="Chaudhuri R.R."/>
            <person name="La Ragione R."/>
            <person name="Hildebrand F."/>
            <person name="Pallen M.J."/>
        </authorList>
    </citation>
    <scope>NUCLEOTIDE SEQUENCE</scope>
    <source>
        <strain evidence="3">ChiHjej10B9-743</strain>
    </source>
</reference>
<keyword evidence="1 3" id="KW-0378">Hydrolase</keyword>
<dbReference type="Proteomes" id="UP000824133">
    <property type="component" value="Unassembled WGS sequence"/>
</dbReference>
<organism evidence="3 4">
    <name type="scientific">Candidatus Olsenella excrementavium</name>
    <dbReference type="NCBI Taxonomy" id="2838709"/>
    <lineage>
        <taxon>Bacteria</taxon>
        <taxon>Bacillati</taxon>
        <taxon>Actinomycetota</taxon>
        <taxon>Coriobacteriia</taxon>
        <taxon>Coriobacteriales</taxon>
        <taxon>Atopobiaceae</taxon>
        <taxon>Olsenella</taxon>
    </lineage>
</organism>
<evidence type="ECO:0000259" key="2">
    <source>
        <dbReference type="Pfam" id="PF00857"/>
    </source>
</evidence>
<dbReference type="AlphaFoldDB" id="A0A9D1ZCG2"/>
<reference evidence="3" key="2">
    <citation type="submission" date="2021-04" db="EMBL/GenBank/DDBJ databases">
        <authorList>
            <person name="Gilroy R."/>
        </authorList>
    </citation>
    <scope>NUCLEOTIDE SEQUENCE</scope>
    <source>
        <strain evidence="3">ChiHjej10B9-743</strain>
    </source>
</reference>
<dbReference type="PANTHER" id="PTHR43540:SF6">
    <property type="entry name" value="ISOCHORISMATASE-LIKE DOMAIN-CONTAINING PROTEIN"/>
    <property type="match status" value="1"/>
</dbReference>
<gene>
    <name evidence="3" type="ORF">IAA42_07645</name>
</gene>
<accession>A0A9D1ZCG2</accession>
<dbReference type="SUPFAM" id="SSF52499">
    <property type="entry name" value="Isochorismatase-like hydrolases"/>
    <property type="match status" value="1"/>
</dbReference>
<evidence type="ECO:0000313" key="3">
    <source>
        <dbReference type="EMBL" id="HIY80289.1"/>
    </source>
</evidence>
<evidence type="ECO:0000313" key="4">
    <source>
        <dbReference type="Proteomes" id="UP000824133"/>
    </source>
</evidence>
<dbReference type="PANTHER" id="PTHR43540">
    <property type="entry name" value="PEROXYUREIDOACRYLATE/UREIDOACRYLATE AMIDOHYDROLASE-RELATED"/>
    <property type="match status" value="1"/>
</dbReference>
<comment type="caution">
    <text evidence="3">The sequence shown here is derived from an EMBL/GenBank/DDBJ whole genome shotgun (WGS) entry which is preliminary data.</text>
</comment>
<dbReference type="Gene3D" id="3.40.50.850">
    <property type="entry name" value="Isochorismatase-like"/>
    <property type="match status" value="1"/>
</dbReference>
<name>A0A9D1ZCG2_9ACTN</name>
<evidence type="ECO:0000256" key="1">
    <source>
        <dbReference type="ARBA" id="ARBA00022801"/>
    </source>
</evidence>
<dbReference type="GO" id="GO:0016787">
    <property type="term" value="F:hydrolase activity"/>
    <property type="evidence" value="ECO:0007669"/>
    <property type="project" value="UniProtKB-KW"/>
</dbReference>
<feature type="domain" description="Isochorismatase-like" evidence="2">
    <location>
        <begin position="8"/>
        <end position="169"/>
    </location>
</feature>
<sequence>MELDKNTTALLVIDAIEAVGDDSLYDPDAATAAYRSAVARSVAACHAAGIPVIYCNDAHVRGLDRELNLWGEHGIAGEVRVFPEIEQTSGDITIPKRRYSGFFQTDLDLTLRELGVKTVIAVGADTNICVLHTLADAYFNNYASVVVTDATMTFLCGTQEGALEHCEKCYGSKLVSVAELEAALA</sequence>
<dbReference type="Pfam" id="PF00857">
    <property type="entry name" value="Isochorismatase"/>
    <property type="match status" value="1"/>
</dbReference>
<dbReference type="EMBL" id="DXCP01000056">
    <property type="protein sequence ID" value="HIY80289.1"/>
    <property type="molecule type" value="Genomic_DNA"/>
</dbReference>
<proteinExistence type="predicted"/>
<dbReference type="InterPro" id="IPR050272">
    <property type="entry name" value="Isochorismatase-like_hydrls"/>
</dbReference>
<protein>
    <submittedName>
        <fullName evidence="3">Cysteine hydrolase</fullName>
    </submittedName>
</protein>
<dbReference type="InterPro" id="IPR000868">
    <property type="entry name" value="Isochorismatase-like_dom"/>
</dbReference>